<comment type="caution">
    <text evidence="2">The sequence shown here is derived from an EMBL/GenBank/DDBJ whole genome shotgun (WGS) entry which is preliminary data.</text>
</comment>
<gene>
    <name evidence="2" type="ORF">CASFOL_026008</name>
</gene>
<dbReference type="PANTHER" id="PTHR31672">
    <property type="entry name" value="BNACNNG10540D PROTEIN"/>
    <property type="match status" value="1"/>
</dbReference>
<proteinExistence type="predicted"/>
<dbReference type="InterPro" id="IPR006527">
    <property type="entry name" value="F-box-assoc_dom_typ1"/>
</dbReference>
<evidence type="ECO:0000313" key="3">
    <source>
        <dbReference type="Proteomes" id="UP001632038"/>
    </source>
</evidence>
<name>A0ABD3CV44_9LAMI</name>
<dbReference type="AlphaFoldDB" id="A0ABD3CV44"/>
<dbReference type="InterPro" id="IPR017451">
    <property type="entry name" value="F-box-assoc_interact_dom"/>
</dbReference>
<dbReference type="NCBIfam" id="TIGR01640">
    <property type="entry name" value="F_box_assoc_1"/>
    <property type="match status" value="1"/>
</dbReference>
<dbReference type="Proteomes" id="UP001632038">
    <property type="component" value="Unassembled WGS sequence"/>
</dbReference>
<protein>
    <recommendedName>
        <fullName evidence="1">F-box associated beta-propeller type 1 domain-containing protein</fullName>
    </recommendedName>
</protein>
<organism evidence="2 3">
    <name type="scientific">Castilleja foliolosa</name>
    <dbReference type="NCBI Taxonomy" id="1961234"/>
    <lineage>
        <taxon>Eukaryota</taxon>
        <taxon>Viridiplantae</taxon>
        <taxon>Streptophyta</taxon>
        <taxon>Embryophyta</taxon>
        <taxon>Tracheophyta</taxon>
        <taxon>Spermatophyta</taxon>
        <taxon>Magnoliopsida</taxon>
        <taxon>eudicotyledons</taxon>
        <taxon>Gunneridae</taxon>
        <taxon>Pentapetalae</taxon>
        <taxon>asterids</taxon>
        <taxon>lamiids</taxon>
        <taxon>Lamiales</taxon>
        <taxon>Orobanchaceae</taxon>
        <taxon>Pedicularideae</taxon>
        <taxon>Castillejinae</taxon>
        <taxon>Castilleja</taxon>
    </lineage>
</organism>
<keyword evidence="3" id="KW-1185">Reference proteome</keyword>
<dbReference type="Pfam" id="PF07734">
    <property type="entry name" value="FBA_1"/>
    <property type="match status" value="1"/>
</dbReference>
<dbReference type="PANTHER" id="PTHR31672:SF13">
    <property type="entry name" value="F-BOX PROTEIN CPR30-LIKE"/>
    <property type="match status" value="1"/>
</dbReference>
<reference evidence="3" key="1">
    <citation type="journal article" date="2024" name="IScience">
        <title>Strigolactones Initiate the Formation of Haustorium-like Structures in Castilleja.</title>
        <authorList>
            <person name="Buerger M."/>
            <person name="Peterson D."/>
            <person name="Chory J."/>
        </authorList>
    </citation>
    <scope>NUCLEOTIDE SEQUENCE [LARGE SCALE GENOMIC DNA]</scope>
</reference>
<sequence length="309" mass="35338">MSYQNPTSYETKLVMSLSVGHLNVVGITRNGVVCIVQGILAQNFTLWNPVTQSVLNIPEPDSPNPDALIGASAGFGFDPSSNEYVIIRIVQFRQETNSYPDVAQCFNFQSGRWDWVENDYHGMLPFWVMNPTCEVVVNDVPYWMVEARSVGVELCLKLAWFDMRTRVFNLELLPDDWLNKFVIMGEIRPGYLGAIVWCSDDVVFDRDLYVWTRNDENGEWNETYRVDIRSKPTGGLLVGFYGDAEIVVELRTDPDRIPFLQMMKIDVVDEIGNSLLEEVDDCYLDGAFFGTCRMMRYRKSLTQMPRIGG</sequence>
<dbReference type="EMBL" id="JAVIJP010000032">
    <property type="protein sequence ID" value="KAL3633024.1"/>
    <property type="molecule type" value="Genomic_DNA"/>
</dbReference>
<accession>A0ABD3CV44</accession>
<feature type="domain" description="F-box associated beta-propeller type 1" evidence="1">
    <location>
        <begin position="31"/>
        <end position="225"/>
    </location>
</feature>
<evidence type="ECO:0000313" key="2">
    <source>
        <dbReference type="EMBL" id="KAL3633024.1"/>
    </source>
</evidence>
<evidence type="ECO:0000259" key="1">
    <source>
        <dbReference type="Pfam" id="PF07734"/>
    </source>
</evidence>
<dbReference type="InterPro" id="IPR050796">
    <property type="entry name" value="SCF_F-box_component"/>
</dbReference>